<proteinExistence type="predicted"/>
<evidence type="ECO:0000313" key="5">
    <source>
        <dbReference type="Proteomes" id="UP000247591"/>
    </source>
</evidence>
<dbReference type="Gene3D" id="3.10.105.10">
    <property type="entry name" value="Dipeptide-binding Protein, Domain 3"/>
    <property type="match status" value="1"/>
</dbReference>
<reference evidence="4 5" key="1">
    <citation type="submission" date="2018-06" db="EMBL/GenBank/DDBJ databases">
        <title>Genomic Encyclopedia of Type Strains, Phase IV (KMG-IV): sequencing the most valuable type-strain genomes for metagenomic binning, comparative biology and taxonomic classification.</title>
        <authorList>
            <person name="Goeker M."/>
        </authorList>
    </citation>
    <scope>NUCLEOTIDE SEQUENCE [LARGE SCALE GENOMIC DNA]</scope>
    <source>
        <strain evidence="4 5">DSM 45521</strain>
    </source>
</reference>
<feature type="domain" description="Solute-binding protein family 5" evidence="3">
    <location>
        <begin position="80"/>
        <end position="311"/>
    </location>
</feature>
<organism evidence="4 5">
    <name type="scientific">Williamsia limnetica</name>
    <dbReference type="NCBI Taxonomy" id="882452"/>
    <lineage>
        <taxon>Bacteria</taxon>
        <taxon>Bacillati</taxon>
        <taxon>Actinomycetota</taxon>
        <taxon>Actinomycetes</taxon>
        <taxon>Mycobacteriales</taxon>
        <taxon>Nocardiaceae</taxon>
        <taxon>Williamsia</taxon>
    </lineage>
</organism>
<gene>
    <name evidence="4" type="ORF">DFR67_109187</name>
</gene>
<sequence length="362" mass="39051">MFVAACGGSGGGDVSTTGGAPAEQGDPVPGGTAQIIQHAEPQSLDPAALSNTWAHMATLGNALYGTLIINDQATLDTQYKMATGFATADGGKTFELTLRPGLMFTDGTPLDSSAVKFNWDRLKDRALGSNNTRYAVLVENTEVVSPTVMRATLVSPNPQFAETLVASSMNWIASPTALQKGAESYGDNPVGAGPFKLTKWTRQAEIELEKNPGYWDAPKPYLDGLTIRTVHDAAQRLNAISTGGADLASESSMGTITEANSRGLHYEIVPTGGGQIVAMNHKRPPFDDVRARRAVQMALDTEELNTIVFGERTRCRRPSSTRSRRITWTYRCRTRTVRKLSACSMSLQPRANRFLPPSCRTP</sequence>
<dbReference type="Pfam" id="PF00496">
    <property type="entry name" value="SBP_bac_5"/>
    <property type="match status" value="1"/>
</dbReference>
<feature type="region of interest" description="Disordered" evidence="2">
    <location>
        <begin position="1"/>
        <end position="31"/>
    </location>
</feature>
<evidence type="ECO:0000256" key="1">
    <source>
        <dbReference type="ARBA" id="ARBA00022729"/>
    </source>
</evidence>
<dbReference type="EMBL" id="QJSP01000009">
    <property type="protein sequence ID" value="PYE15959.1"/>
    <property type="molecule type" value="Genomic_DNA"/>
</dbReference>
<evidence type="ECO:0000256" key="2">
    <source>
        <dbReference type="SAM" id="MobiDB-lite"/>
    </source>
</evidence>
<dbReference type="GO" id="GO:1904680">
    <property type="term" value="F:peptide transmembrane transporter activity"/>
    <property type="evidence" value="ECO:0007669"/>
    <property type="project" value="TreeGrafter"/>
</dbReference>
<dbReference type="GO" id="GO:0015833">
    <property type="term" value="P:peptide transport"/>
    <property type="evidence" value="ECO:0007669"/>
    <property type="project" value="TreeGrafter"/>
</dbReference>
<dbReference type="SUPFAM" id="SSF53850">
    <property type="entry name" value="Periplasmic binding protein-like II"/>
    <property type="match status" value="1"/>
</dbReference>
<dbReference type="Gene3D" id="3.40.190.10">
    <property type="entry name" value="Periplasmic binding protein-like II"/>
    <property type="match status" value="1"/>
</dbReference>
<keyword evidence="1" id="KW-0732">Signal</keyword>
<dbReference type="CDD" id="cd00995">
    <property type="entry name" value="PBP2_NikA_DppA_OppA_like"/>
    <property type="match status" value="1"/>
</dbReference>
<dbReference type="PANTHER" id="PTHR30290">
    <property type="entry name" value="PERIPLASMIC BINDING COMPONENT OF ABC TRANSPORTER"/>
    <property type="match status" value="1"/>
</dbReference>
<accession>A0A318RKV4</accession>
<dbReference type="PANTHER" id="PTHR30290:SF38">
    <property type="entry name" value="D,D-DIPEPTIDE-BINDING PERIPLASMIC PROTEIN DDPA-RELATED"/>
    <property type="match status" value="1"/>
</dbReference>
<dbReference type="InterPro" id="IPR039424">
    <property type="entry name" value="SBP_5"/>
</dbReference>
<dbReference type="Proteomes" id="UP000247591">
    <property type="component" value="Unassembled WGS sequence"/>
</dbReference>
<dbReference type="AlphaFoldDB" id="A0A318RKV4"/>
<evidence type="ECO:0000259" key="3">
    <source>
        <dbReference type="Pfam" id="PF00496"/>
    </source>
</evidence>
<dbReference type="InterPro" id="IPR000914">
    <property type="entry name" value="SBP_5_dom"/>
</dbReference>
<name>A0A318RKV4_WILLI</name>
<keyword evidence="5" id="KW-1185">Reference proteome</keyword>
<comment type="caution">
    <text evidence="4">The sequence shown here is derived from an EMBL/GenBank/DDBJ whole genome shotgun (WGS) entry which is preliminary data.</text>
</comment>
<evidence type="ECO:0000313" key="4">
    <source>
        <dbReference type="EMBL" id="PYE15959.1"/>
    </source>
</evidence>
<protein>
    <submittedName>
        <fullName evidence="4">Extracellular solute-binding protein (Family 5)</fullName>
    </submittedName>
</protein>